<evidence type="ECO:0000256" key="12">
    <source>
        <dbReference type="ARBA" id="ARBA00042242"/>
    </source>
</evidence>
<dbReference type="SUPFAM" id="SSF51246">
    <property type="entry name" value="Rudiment single hybrid motif"/>
    <property type="match status" value="1"/>
</dbReference>
<evidence type="ECO:0000256" key="1">
    <source>
        <dbReference type="ARBA" id="ARBA00001936"/>
    </source>
</evidence>
<evidence type="ECO:0000259" key="16">
    <source>
        <dbReference type="PROSITE" id="PS50975"/>
    </source>
</evidence>
<evidence type="ECO:0000256" key="5">
    <source>
        <dbReference type="ARBA" id="ARBA00022598"/>
    </source>
</evidence>
<dbReference type="SUPFAM" id="SSF52440">
    <property type="entry name" value="PreATP-grasp domain"/>
    <property type="match status" value="1"/>
</dbReference>
<dbReference type="FunFam" id="3.40.50.20:FF:000006">
    <property type="entry name" value="Phosphoribosylamine--glycine ligase, chloroplastic"/>
    <property type="match status" value="1"/>
</dbReference>
<dbReference type="Proteomes" id="UP000662904">
    <property type="component" value="Chromosome"/>
</dbReference>
<dbReference type="GO" id="GO:0004637">
    <property type="term" value="F:phosphoribosylamine-glycine ligase activity"/>
    <property type="evidence" value="ECO:0007669"/>
    <property type="project" value="UniProtKB-UniRule"/>
</dbReference>
<evidence type="ECO:0000256" key="7">
    <source>
        <dbReference type="ARBA" id="ARBA00022741"/>
    </source>
</evidence>
<evidence type="ECO:0000256" key="6">
    <source>
        <dbReference type="ARBA" id="ARBA00022723"/>
    </source>
</evidence>
<proteinExistence type="inferred from homology"/>
<dbReference type="PANTHER" id="PTHR43472">
    <property type="entry name" value="PHOSPHORIBOSYLAMINE--GLYCINE LIGASE"/>
    <property type="match status" value="1"/>
</dbReference>
<evidence type="ECO:0000256" key="9">
    <source>
        <dbReference type="ARBA" id="ARBA00022840"/>
    </source>
</evidence>
<dbReference type="GO" id="GO:0006189">
    <property type="term" value="P:'de novo' IMP biosynthetic process"/>
    <property type="evidence" value="ECO:0007669"/>
    <property type="project" value="UniProtKB-UniRule"/>
</dbReference>
<dbReference type="UniPathway" id="UPA00074">
    <property type="reaction ID" value="UER00125"/>
</dbReference>
<dbReference type="FunFam" id="3.90.600.10:FF:000001">
    <property type="entry name" value="Trifunctional purine biosynthetic protein adenosine-3"/>
    <property type="match status" value="1"/>
</dbReference>
<dbReference type="GO" id="GO:0009113">
    <property type="term" value="P:purine nucleobase biosynthetic process"/>
    <property type="evidence" value="ECO:0007669"/>
    <property type="project" value="InterPro"/>
</dbReference>
<reference evidence="17" key="1">
    <citation type="submission" date="2020-07" db="EMBL/GenBank/DDBJ databases">
        <title>Koleobacter methoxysyntrophicus gen. nov., sp. nov., a novel anaerobic bacterium isolated from deep subsurface oil field and proposal of Koleobacterales ord. nov. in the phylum Firmicutes.</title>
        <authorList>
            <person name="Sakamoto S."/>
            <person name="Tamaki H."/>
        </authorList>
    </citation>
    <scope>NUCLEOTIDE SEQUENCE</scope>
    <source>
        <strain evidence="17">NRmbB1</strain>
    </source>
</reference>
<evidence type="ECO:0000256" key="15">
    <source>
        <dbReference type="PROSITE-ProRule" id="PRU00409"/>
    </source>
</evidence>
<dbReference type="KEGG" id="kme:H0A61_00324"/>
<dbReference type="GO" id="GO:0005524">
    <property type="term" value="F:ATP binding"/>
    <property type="evidence" value="ECO:0007669"/>
    <property type="project" value="UniProtKB-UniRule"/>
</dbReference>
<dbReference type="InterPro" id="IPR013815">
    <property type="entry name" value="ATP_grasp_subdomain_1"/>
</dbReference>
<dbReference type="SUPFAM" id="SSF56059">
    <property type="entry name" value="Glutathione synthetase ATP-binding domain-like"/>
    <property type="match status" value="1"/>
</dbReference>
<dbReference type="EMBL" id="CP059066">
    <property type="protein sequence ID" value="QSQ08005.1"/>
    <property type="molecule type" value="Genomic_DNA"/>
</dbReference>
<dbReference type="Gene3D" id="3.30.1490.20">
    <property type="entry name" value="ATP-grasp fold, A domain"/>
    <property type="match status" value="1"/>
</dbReference>
<dbReference type="EC" id="6.3.4.13" evidence="4 14"/>
<gene>
    <name evidence="14 17" type="primary">purD</name>
    <name evidence="17" type="ORF">H0A61_00324</name>
</gene>
<evidence type="ECO:0000256" key="13">
    <source>
        <dbReference type="ARBA" id="ARBA00042864"/>
    </source>
</evidence>
<comment type="cofactor">
    <cofactor evidence="1">
        <name>Mn(2+)</name>
        <dbReference type="ChEBI" id="CHEBI:29035"/>
    </cofactor>
</comment>
<dbReference type="Gene3D" id="3.40.50.20">
    <property type="match status" value="1"/>
</dbReference>
<dbReference type="NCBIfam" id="TIGR00877">
    <property type="entry name" value="purD"/>
    <property type="match status" value="1"/>
</dbReference>
<dbReference type="HAMAP" id="MF_00138">
    <property type="entry name" value="GARS"/>
    <property type="match status" value="1"/>
</dbReference>
<protein>
    <recommendedName>
        <fullName evidence="4 14">Phosphoribosylamine--glycine ligase</fullName>
        <ecNumber evidence="4 14">6.3.4.13</ecNumber>
    </recommendedName>
    <alternativeName>
        <fullName evidence="14">GARS</fullName>
    </alternativeName>
    <alternativeName>
        <fullName evidence="12 14">Glycinamide ribonucleotide synthetase</fullName>
    </alternativeName>
    <alternativeName>
        <fullName evidence="13 14">Phosphoribosylglycinamide synthetase</fullName>
    </alternativeName>
</protein>
<sequence length="419" mass="45591">MKVMVVGGGGREHTLVWKIKQSPLVKEIYCAPGNAGIERIAVCINIPAENIEALAEFALNEKIDLTVVGPEAPLTLGIVDEFEKRGLKVFGPSKKAAEIEGSKVFAKELMERYGIPTAHYRVFNDPIEAGEYIKDKGAPVVVKADGLAAGKGVIVALTEDEALDGVKRIMRDREFGRAGDRIVVEEYLEGPEVSILAFTDGNTIIPMVSAQDHKRVYDNDRGPNTGGMGAFAPSPVYTPNIARVVEKEILKKTIDAMKRENRPYKGVLYAGLMITSKGPKVLEFNCRFGDPETQVVLPLLESDLVPVMQAVIDSRLDEAEIRWKDKKAVCVIMASGGYPRKYEKGFKISGIEEAEKIEGITVFHAGTAKEGDSIVTAGGRVLGVTALGDSLDSAARLVYKGVEKISFKGAHYRKDIGRK</sequence>
<name>A0A8A0RIA3_9FIRM</name>
<dbReference type="FunFam" id="3.30.470.20:FF:000018">
    <property type="entry name" value="Trifunctional purine biosynthetic protein adenosine-3"/>
    <property type="match status" value="1"/>
</dbReference>
<dbReference type="Pfam" id="PF02843">
    <property type="entry name" value="GARS_C"/>
    <property type="match status" value="1"/>
</dbReference>
<evidence type="ECO:0000256" key="10">
    <source>
        <dbReference type="ARBA" id="ARBA00023211"/>
    </source>
</evidence>
<evidence type="ECO:0000256" key="14">
    <source>
        <dbReference type="HAMAP-Rule" id="MF_00138"/>
    </source>
</evidence>
<evidence type="ECO:0000256" key="3">
    <source>
        <dbReference type="ARBA" id="ARBA00005174"/>
    </source>
</evidence>
<dbReference type="RefSeq" id="WP_206708244.1">
    <property type="nucleotide sequence ID" value="NZ_CP059066.1"/>
</dbReference>
<dbReference type="Gene3D" id="3.90.600.10">
    <property type="entry name" value="Phosphoribosylglycinamide synthetase, C-terminal domain"/>
    <property type="match status" value="1"/>
</dbReference>
<dbReference type="Pfam" id="PF02844">
    <property type="entry name" value="GARS_N"/>
    <property type="match status" value="1"/>
</dbReference>
<dbReference type="InterPro" id="IPR011054">
    <property type="entry name" value="Rudment_hybrid_motif"/>
</dbReference>
<dbReference type="Gene3D" id="3.30.470.20">
    <property type="entry name" value="ATP-grasp fold, B domain"/>
    <property type="match status" value="1"/>
</dbReference>
<evidence type="ECO:0000256" key="8">
    <source>
        <dbReference type="ARBA" id="ARBA00022755"/>
    </source>
</evidence>
<evidence type="ECO:0000256" key="11">
    <source>
        <dbReference type="ARBA" id="ARBA00038345"/>
    </source>
</evidence>
<keyword evidence="6" id="KW-0479">Metal-binding</keyword>
<evidence type="ECO:0000313" key="18">
    <source>
        <dbReference type="Proteomes" id="UP000662904"/>
    </source>
</evidence>
<dbReference type="InterPro" id="IPR016185">
    <property type="entry name" value="PreATP-grasp_dom_sf"/>
</dbReference>
<dbReference type="GO" id="GO:0046872">
    <property type="term" value="F:metal ion binding"/>
    <property type="evidence" value="ECO:0007669"/>
    <property type="project" value="UniProtKB-KW"/>
</dbReference>
<accession>A0A8A0RIA3</accession>
<evidence type="ECO:0000256" key="2">
    <source>
        <dbReference type="ARBA" id="ARBA00001946"/>
    </source>
</evidence>
<comment type="cofactor">
    <cofactor evidence="2">
        <name>Mg(2+)</name>
        <dbReference type="ChEBI" id="CHEBI:18420"/>
    </cofactor>
</comment>
<keyword evidence="8 14" id="KW-0658">Purine biosynthesis</keyword>
<dbReference type="PANTHER" id="PTHR43472:SF1">
    <property type="entry name" value="PHOSPHORIBOSYLAMINE--GLYCINE LIGASE, CHLOROPLASTIC"/>
    <property type="match status" value="1"/>
</dbReference>
<organism evidence="17 18">
    <name type="scientific">Koleobacter methoxysyntrophicus</name>
    <dbReference type="NCBI Taxonomy" id="2751313"/>
    <lineage>
        <taxon>Bacteria</taxon>
        <taxon>Bacillati</taxon>
        <taxon>Bacillota</taxon>
        <taxon>Clostridia</taxon>
        <taxon>Koleobacterales</taxon>
        <taxon>Koleobacteraceae</taxon>
        <taxon>Koleobacter</taxon>
    </lineage>
</organism>
<dbReference type="PROSITE" id="PS00184">
    <property type="entry name" value="GARS"/>
    <property type="match status" value="1"/>
</dbReference>
<dbReference type="SMART" id="SM01209">
    <property type="entry name" value="GARS_A"/>
    <property type="match status" value="1"/>
</dbReference>
<dbReference type="PROSITE" id="PS50975">
    <property type="entry name" value="ATP_GRASP"/>
    <property type="match status" value="1"/>
</dbReference>
<dbReference type="InterPro" id="IPR011761">
    <property type="entry name" value="ATP-grasp"/>
</dbReference>
<dbReference type="FunFam" id="3.30.1490.20:FF:000006">
    <property type="entry name" value="phosphoribosylamine--glycine ligase, chloroplastic-like"/>
    <property type="match status" value="1"/>
</dbReference>
<comment type="catalytic activity">
    <reaction evidence="14">
        <text>5-phospho-beta-D-ribosylamine + glycine + ATP = N(1)-(5-phospho-beta-D-ribosyl)glycinamide + ADP + phosphate + H(+)</text>
        <dbReference type="Rhea" id="RHEA:17453"/>
        <dbReference type="ChEBI" id="CHEBI:15378"/>
        <dbReference type="ChEBI" id="CHEBI:30616"/>
        <dbReference type="ChEBI" id="CHEBI:43474"/>
        <dbReference type="ChEBI" id="CHEBI:57305"/>
        <dbReference type="ChEBI" id="CHEBI:58681"/>
        <dbReference type="ChEBI" id="CHEBI:143788"/>
        <dbReference type="ChEBI" id="CHEBI:456216"/>
        <dbReference type="EC" id="6.3.4.13"/>
    </reaction>
</comment>
<keyword evidence="10" id="KW-0464">Manganese</keyword>
<dbReference type="InterPro" id="IPR000115">
    <property type="entry name" value="PRibGlycinamide_synth"/>
</dbReference>
<keyword evidence="7 15" id="KW-0547">Nucleotide-binding</keyword>
<evidence type="ECO:0000313" key="17">
    <source>
        <dbReference type="EMBL" id="QSQ08005.1"/>
    </source>
</evidence>
<dbReference type="InterPro" id="IPR020561">
    <property type="entry name" value="PRibGlycinamid_synth_ATP-grasp"/>
</dbReference>
<dbReference type="InterPro" id="IPR020562">
    <property type="entry name" value="PRibGlycinamide_synth_N"/>
</dbReference>
<keyword evidence="9 15" id="KW-0067">ATP-binding</keyword>
<feature type="domain" description="ATP-grasp" evidence="16">
    <location>
        <begin position="107"/>
        <end position="313"/>
    </location>
</feature>
<dbReference type="InterPro" id="IPR020559">
    <property type="entry name" value="PRibGlycinamide_synth_CS"/>
</dbReference>
<evidence type="ECO:0000256" key="4">
    <source>
        <dbReference type="ARBA" id="ARBA00013255"/>
    </source>
</evidence>
<dbReference type="InterPro" id="IPR037123">
    <property type="entry name" value="PRibGlycinamide_synth_C_sf"/>
</dbReference>
<comment type="similarity">
    <text evidence="11 14">Belongs to the GARS family.</text>
</comment>
<dbReference type="InterPro" id="IPR020560">
    <property type="entry name" value="PRibGlycinamide_synth_C-dom"/>
</dbReference>
<keyword evidence="5 14" id="KW-0436">Ligase</keyword>
<comment type="pathway">
    <text evidence="3 14">Purine metabolism; IMP biosynthesis via de novo pathway; N(1)-(5-phospho-D-ribosyl)glycinamide from 5-phospho-alpha-D-ribose 1-diphosphate: step 2/2.</text>
</comment>
<keyword evidence="18" id="KW-1185">Reference proteome</keyword>
<dbReference type="AlphaFoldDB" id="A0A8A0RIA3"/>
<dbReference type="Pfam" id="PF01071">
    <property type="entry name" value="GARS_A"/>
    <property type="match status" value="1"/>
</dbReference>
<dbReference type="SMART" id="SM01210">
    <property type="entry name" value="GARS_C"/>
    <property type="match status" value="1"/>
</dbReference>